<proteinExistence type="predicted"/>
<gene>
    <name evidence="1" type="ORF">C1645_830347</name>
</gene>
<accession>A0A397SMB5</accession>
<dbReference type="Proteomes" id="UP000265703">
    <property type="component" value="Unassembled WGS sequence"/>
</dbReference>
<organism evidence="1 2">
    <name type="scientific">Glomus cerebriforme</name>
    <dbReference type="NCBI Taxonomy" id="658196"/>
    <lineage>
        <taxon>Eukaryota</taxon>
        <taxon>Fungi</taxon>
        <taxon>Fungi incertae sedis</taxon>
        <taxon>Mucoromycota</taxon>
        <taxon>Glomeromycotina</taxon>
        <taxon>Glomeromycetes</taxon>
        <taxon>Glomerales</taxon>
        <taxon>Glomeraceae</taxon>
        <taxon>Glomus</taxon>
    </lineage>
</organism>
<sequence length="264" mass="30730">MCTGISNNMTVIAKPTNLETIENTTYCQRVSYDYSDYYESYEYGNNYNLKYDMQQNNFSITFNLINNGSNENINIPSNFDYPYNPLRQAYLISLKPVFICEMIENSDRRDFHKSPNCRLELNPQLEQIPVQLGPNEIQFGVYPRSNPNILRYEMTKIFGITDVISSLGGFYGGITGIYVFFFGMQKLEPCRESLMINFAREYVSSAGMPLTEKVNERPEGSSIYERVQILETLLKEFYLDDYYLEKVKRVLTAHKNIIILISMM</sequence>
<dbReference type="OrthoDB" id="2341611at2759"/>
<protein>
    <submittedName>
        <fullName evidence="1">Uncharacterized protein</fullName>
    </submittedName>
</protein>
<name>A0A397SMB5_9GLOM</name>
<evidence type="ECO:0000313" key="1">
    <source>
        <dbReference type="EMBL" id="RIA85756.1"/>
    </source>
</evidence>
<comment type="caution">
    <text evidence="1">The sequence shown here is derived from an EMBL/GenBank/DDBJ whole genome shotgun (WGS) entry which is preliminary data.</text>
</comment>
<evidence type="ECO:0000313" key="2">
    <source>
        <dbReference type="Proteomes" id="UP000265703"/>
    </source>
</evidence>
<keyword evidence="2" id="KW-1185">Reference proteome</keyword>
<dbReference type="EMBL" id="QKYT01000407">
    <property type="protein sequence ID" value="RIA85756.1"/>
    <property type="molecule type" value="Genomic_DNA"/>
</dbReference>
<dbReference type="AlphaFoldDB" id="A0A397SMB5"/>
<reference evidence="1 2" key="1">
    <citation type="submission" date="2018-06" db="EMBL/GenBank/DDBJ databases">
        <title>Comparative genomics reveals the genomic features of Rhizophagus irregularis, R. cerebriforme, R. diaphanum and Gigaspora rosea, and their symbiotic lifestyle signature.</title>
        <authorList>
            <person name="Morin E."/>
            <person name="San Clemente H."/>
            <person name="Chen E.C.H."/>
            <person name="De La Providencia I."/>
            <person name="Hainaut M."/>
            <person name="Kuo A."/>
            <person name="Kohler A."/>
            <person name="Murat C."/>
            <person name="Tang N."/>
            <person name="Roy S."/>
            <person name="Loubradou J."/>
            <person name="Henrissat B."/>
            <person name="Grigoriev I.V."/>
            <person name="Corradi N."/>
            <person name="Roux C."/>
            <person name="Martin F.M."/>
        </authorList>
    </citation>
    <scope>NUCLEOTIDE SEQUENCE [LARGE SCALE GENOMIC DNA]</scope>
    <source>
        <strain evidence="1 2">DAOM 227022</strain>
    </source>
</reference>